<evidence type="ECO:0000313" key="1">
    <source>
        <dbReference type="EMBL" id="KAH9717877.1"/>
    </source>
</evidence>
<reference evidence="2" key="1">
    <citation type="journal article" date="2023" name="Hortic. Res.">
        <title>A chromosome-level phased genome enabling allele-level studies in sweet orange: a case study on citrus Huanglongbing tolerance.</title>
        <authorList>
            <person name="Wu B."/>
            <person name="Yu Q."/>
            <person name="Deng Z."/>
            <person name="Duan Y."/>
            <person name="Luo F."/>
            <person name="Gmitter F. Jr."/>
        </authorList>
    </citation>
    <scope>NUCLEOTIDE SEQUENCE [LARGE SCALE GENOMIC DNA]</scope>
    <source>
        <strain evidence="2">cv. Valencia</strain>
    </source>
</reference>
<evidence type="ECO:0000313" key="2">
    <source>
        <dbReference type="Proteomes" id="UP000829398"/>
    </source>
</evidence>
<gene>
    <name evidence="1" type="ORF">KPL71_022006</name>
</gene>
<proteinExistence type="predicted"/>
<dbReference type="EMBL" id="CM039176">
    <property type="protein sequence ID" value="KAH9717877.1"/>
    <property type="molecule type" value="Genomic_DNA"/>
</dbReference>
<name>A0ACB8JJH8_CITSI</name>
<keyword evidence="2" id="KW-1185">Reference proteome</keyword>
<comment type="caution">
    <text evidence="1">The sequence shown here is derived from an EMBL/GenBank/DDBJ whole genome shotgun (WGS) entry which is preliminary data.</text>
</comment>
<protein>
    <submittedName>
        <fullName evidence="1">Trihelix transcription factor DF1</fullName>
    </submittedName>
</protein>
<organism evidence="1 2">
    <name type="scientific">Citrus sinensis</name>
    <name type="common">Sweet orange</name>
    <name type="synonym">Citrus aurantium var. sinensis</name>
    <dbReference type="NCBI Taxonomy" id="2711"/>
    <lineage>
        <taxon>Eukaryota</taxon>
        <taxon>Viridiplantae</taxon>
        <taxon>Streptophyta</taxon>
        <taxon>Embryophyta</taxon>
        <taxon>Tracheophyta</taxon>
        <taxon>Spermatophyta</taxon>
        <taxon>Magnoliopsida</taxon>
        <taxon>eudicotyledons</taxon>
        <taxon>Gunneridae</taxon>
        <taxon>Pentapetalae</taxon>
        <taxon>rosids</taxon>
        <taxon>malvids</taxon>
        <taxon>Sapindales</taxon>
        <taxon>Rutaceae</taxon>
        <taxon>Aurantioideae</taxon>
        <taxon>Citrus</taxon>
    </lineage>
</organism>
<accession>A0ACB8JJH8</accession>
<sequence>METSTLPENPGEDTGNRENGGWEEDGRVKGEEGDRNFGGNRWPKHETLALLKIRSEMDAAFKDSGVKAPLWEEVSRKLSQLGYNRSAKKCKEKFENIYKYHRRTREGRSGKTYRFFDQLQALDNSHSFLPISSPERINSSMAIDVDPISEIKNDIQNQISSFMDVSTSTTSTSSKESDGTQTKKKRKLTEFFERLMREVIEKQENLQKKFIEAIEKCEQERIAREEAWKMQELARIKRERELLVQERSIAAAKDAAVLAFLQKFSDQPCPVQLSATPISVEKAVERQENCNGCESFNHIGSSRWPKDEVEALIRLRSNLDGHYHESGPKGPLWEDISAAMKKLGYDRSAKRCKEKWENMNKYFKKVKESNKKRPEDAKTCPYFHQLDALYKEKTAKKVDNPVNPAYELKPEELLMHMMSAQGQQQEVESLTENGENENANRSQEDGDNEDNEDNEGDDYQLVATNPSSVAITRLNTQTEAQAEAEAQTQAQTQELINGGLRTPPPFPPPNPNPERNSLTSHKHNHPTPLRENPREKTSHRPPKEEAPQALPPLLHLPRPHLQRAEPVPVHAPPMPPLLDPHHPPLPRPPLLLRLRRPDPSLHQRLQVPAPLPQAHPRPRHREAPGDEDQVEQRGVR</sequence>
<dbReference type="Proteomes" id="UP000829398">
    <property type="component" value="Chromosome 7"/>
</dbReference>